<dbReference type="SUPFAM" id="SSF102829">
    <property type="entry name" value="Cell division protein ZapA-like"/>
    <property type="match status" value="1"/>
</dbReference>
<dbReference type="EMBL" id="JADHEI010000053">
    <property type="protein sequence ID" value="MBF2735887.1"/>
    <property type="molecule type" value="Genomic_DNA"/>
</dbReference>
<reference evidence="3" key="1">
    <citation type="submission" date="2020-10" db="EMBL/GenBank/DDBJ databases">
        <title>An improved Amphimedon queenslandica hologenome assembly reveals how three proteobacterial symbionts can extend the metabolic phenotypic of their marine sponge host.</title>
        <authorList>
            <person name="Degnan B."/>
            <person name="Degnan S."/>
            <person name="Xiang X."/>
        </authorList>
    </citation>
    <scope>NUCLEOTIDE SEQUENCE</scope>
    <source>
        <strain evidence="3">AqS2</strain>
    </source>
</reference>
<keyword evidence="3" id="KW-0132">Cell division</keyword>
<dbReference type="Proteomes" id="UP000604381">
    <property type="component" value="Unassembled WGS sequence"/>
</dbReference>
<keyword evidence="3" id="KW-0131">Cell cycle</keyword>
<dbReference type="InterPro" id="IPR036192">
    <property type="entry name" value="Cell_div_ZapA-like_sf"/>
</dbReference>
<gene>
    <name evidence="3" type="ORF">ISN26_07460</name>
</gene>
<dbReference type="AlphaFoldDB" id="A0A930UJ47"/>
<evidence type="ECO:0000313" key="3">
    <source>
        <dbReference type="EMBL" id="MBF2735887.1"/>
    </source>
</evidence>
<evidence type="ECO:0000256" key="1">
    <source>
        <dbReference type="ARBA" id="ARBA00010074"/>
    </source>
</evidence>
<dbReference type="InterPro" id="IPR007838">
    <property type="entry name" value="Cell_div_ZapA-like"/>
</dbReference>
<proteinExistence type="inferred from homology"/>
<keyword evidence="2" id="KW-0175">Coiled coil</keyword>
<keyword evidence="4" id="KW-1185">Reference proteome</keyword>
<name>A0A930UJ47_9GAMM</name>
<comment type="similarity">
    <text evidence="1">Belongs to the ZapA family. Type 1 subfamily.</text>
</comment>
<protein>
    <submittedName>
        <fullName evidence="3">Cell division protein ZapA</fullName>
    </submittedName>
</protein>
<evidence type="ECO:0000313" key="4">
    <source>
        <dbReference type="Proteomes" id="UP000604381"/>
    </source>
</evidence>
<sequence>MPKLQLKIGAHSLTVAVPEEDKVAMLEAARQVNQAILHVKEANKVVDGERAAIMAAVQIACAPAAAGAAAAAGPSADGLAELAAAIDDALATAEAGAA</sequence>
<organism evidence="3 4">
    <name type="scientific">Candidatus Amphirhobacter heronislandensis</name>
    <dbReference type="NCBI Taxonomy" id="1732024"/>
    <lineage>
        <taxon>Bacteria</taxon>
        <taxon>Pseudomonadati</taxon>
        <taxon>Pseudomonadota</taxon>
        <taxon>Gammaproteobacteria</taxon>
        <taxon>Candidatus Tethybacterales</taxon>
        <taxon>Candidatus Tethybacteraceae</taxon>
        <taxon>Candidatus Amphirhobacter</taxon>
    </lineage>
</organism>
<evidence type="ECO:0000256" key="2">
    <source>
        <dbReference type="ARBA" id="ARBA00023054"/>
    </source>
</evidence>
<accession>A0A930UJ47</accession>
<dbReference type="GO" id="GO:0051301">
    <property type="term" value="P:cell division"/>
    <property type="evidence" value="ECO:0007669"/>
    <property type="project" value="UniProtKB-KW"/>
</dbReference>
<comment type="caution">
    <text evidence="3">The sequence shown here is derived from an EMBL/GenBank/DDBJ whole genome shotgun (WGS) entry which is preliminary data.</text>
</comment>
<dbReference type="Pfam" id="PF05164">
    <property type="entry name" value="ZapA"/>
    <property type="match status" value="1"/>
</dbReference>